<organism evidence="2 3">
    <name type="scientific">Ascodesmis nigricans</name>
    <dbReference type="NCBI Taxonomy" id="341454"/>
    <lineage>
        <taxon>Eukaryota</taxon>
        <taxon>Fungi</taxon>
        <taxon>Dikarya</taxon>
        <taxon>Ascomycota</taxon>
        <taxon>Pezizomycotina</taxon>
        <taxon>Pezizomycetes</taxon>
        <taxon>Pezizales</taxon>
        <taxon>Ascodesmidaceae</taxon>
        <taxon>Ascodesmis</taxon>
    </lineage>
</organism>
<evidence type="ECO:0000313" key="3">
    <source>
        <dbReference type="Proteomes" id="UP000298138"/>
    </source>
</evidence>
<gene>
    <name evidence="2" type="ORF">EX30DRAFT_341175</name>
</gene>
<protein>
    <submittedName>
        <fullName evidence="2">Uncharacterized protein</fullName>
    </submittedName>
</protein>
<dbReference type="InParanoid" id="A0A4V3SIN9"/>
<evidence type="ECO:0000256" key="1">
    <source>
        <dbReference type="SAM" id="MobiDB-lite"/>
    </source>
</evidence>
<reference evidence="2 3" key="1">
    <citation type="submission" date="2019-04" db="EMBL/GenBank/DDBJ databases">
        <title>Comparative genomics and transcriptomics to analyze fruiting body development in filamentous ascomycetes.</title>
        <authorList>
            <consortium name="DOE Joint Genome Institute"/>
            <person name="Lutkenhaus R."/>
            <person name="Traeger S."/>
            <person name="Breuer J."/>
            <person name="Kuo A."/>
            <person name="Lipzen A."/>
            <person name="Pangilinan J."/>
            <person name="Dilworth D."/>
            <person name="Sandor L."/>
            <person name="Poggeler S."/>
            <person name="Barry K."/>
            <person name="Grigoriev I.V."/>
            <person name="Nowrousian M."/>
        </authorList>
    </citation>
    <scope>NUCLEOTIDE SEQUENCE [LARGE SCALE GENOMIC DNA]</scope>
    <source>
        <strain evidence="2 3">CBS 389.68</strain>
    </source>
</reference>
<feature type="region of interest" description="Disordered" evidence="1">
    <location>
        <begin position="1"/>
        <end position="43"/>
    </location>
</feature>
<evidence type="ECO:0000313" key="2">
    <source>
        <dbReference type="EMBL" id="TGZ80845.1"/>
    </source>
</evidence>
<sequence length="87" mass="9981">MNEAAPLDPTASPFVPGPSNPASDPQKRPHPPSSPEHSPHQHQYQYRGMKYPWYKWTFASNPWEKLEREMGITGEHELKNDKEGEKA</sequence>
<keyword evidence="3" id="KW-1185">Reference proteome</keyword>
<dbReference type="Proteomes" id="UP000298138">
    <property type="component" value="Unassembled WGS sequence"/>
</dbReference>
<accession>A0A4V3SIN9</accession>
<dbReference type="AlphaFoldDB" id="A0A4V3SIN9"/>
<proteinExistence type="predicted"/>
<name>A0A4V3SIN9_9PEZI</name>
<dbReference type="EMBL" id="ML220122">
    <property type="protein sequence ID" value="TGZ80845.1"/>
    <property type="molecule type" value="Genomic_DNA"/>
</dbReference>